<dbReference type="Pfam" id="PF08340">
    <property type="entry name" value="YicC-like_C"/>
    <property type="match status" value="1"/>
</dbReference>
<reference evidence="8 9" key="1">
    <citation type="journal article" date="2023" name="Antonie Van Leeuwenhoek">
        <title>Mesoterricola silvestris gen. nov., sp. nov., Mesoterricola sediminis sp. nov., Geothrix oryzae sp. nov., Geothrix edaphica sp. nov., Geothrix rubra sp. nov., and Geothrix limicola sp. nov., six novel members of Acidobacteriota isolated from soils.</title>
        <authorList>
            <person name="Itoh H."/>
            <person name="Sugisawa Y."/>
            <person name="Mise K."/>
            <person name="Xu Z."/>
            <person name="Kuniyasu M."/>
            <person name="Ushijima N."/>
            <person name="Kawano K."/>
            <person name="Kobayashi E."/>
            <person name="Shiratori Y."/>
            <person name="Masuda Y."/>
            <person name="Senoo K."/>
        </authorList>
    </citation>
    <scope>NUCLEOTIDE SEQUENCE [LARGE SCALE GENOMIC DNA]</scope>
    <source>
        <strain evidence="8 9">Red803</strain>
    </source>
</reference>
<dbReference type="InterPro" id="IPR013527">
    <property type="entry name" value="YicC-like_N"/>
</dbReference>
<name>A0ABQ5Q2L0_9BACT</name>
<evidence type="ECO:0000259" key="7">
    <source>
        <dbReference type="Pfam" id="PF08340"/>
    </source>
</evidence>
<proteinExistence type="inferred from homology"/>
<evidence type="ECO:0008006" key="10">
    <source>
        <dbReference type="Google" id="ProtNLM"/>
    </source>
</evidence>
<comment type="similarity">
    <text evidence="5">Belongs to the YicC/YloC family.</text>
</comment>
<dbReference type="InterPro" id="IPR005229">
    <property type="entry name" value="YicC/YloC-like"/>
</dbReference>
<dbReference type="EMBL" id="BSDD01000001">
    <property type="protein sequence ID" value="GLH68655.1"/>
    <property type="molecule type" value="Genomic_DNA"/>
</dbReference>
<dbReference type="InterPro" id="IPR013551">
    <property type="entry name" value="YicC-like_C"/>
</dbReference>
<evidence type="ECO:0000256" key="4">
    <source>
        <dbReference type="ARBA" id="ARBA00022801"/>
    </source>
</evidence>
<accession>A0ABQ5Q2L0</accession>
<evidence type="ECO:0000256" key="3">
    <source>
        <dbReference type="ARBA" id="ARBA00022759"/>
    </source>
</evidence>
<keyword evidence="3" id="KW-0255">Endonuclease</keyword>
<evidence type="ECO:0000256" key="2">
    <source>
        <dbReference type="ARBA" id="ARBA00022722"/>
    </source>
</evidence>
<feature type="domain" description="Endoribonuclease YicC-like C-terminal" evidence="7">
    <location>
        <begin position="174"/>
        <end position="291"/>
    </location>
</feature>
<gene>
    <name evidence="8" type="ORF">GETHPA_01880</name>
</gene>
<feature type="domain" description="Endoribonuclease YicC-like N-terminal" evidence="6">
    <location>
        <begin position="1"/>
        <end position="150"/>
    </location>
</feature>
<organism evidence="8 9">
    <name type="scientific">Geothrix rubra</name>
    <dbReference type="NCBI Taxonomy" id="2927977"/>
    <lineage>
        <taxon>Bacteria</taxon>
        <taxon>Pseudomonadati</taxon>
        <taxon>Acidobacteriota</taxon>
        <taxon>Holophagae</taxon>
        <taxon>Holophagales</taxon>
        <taxon>Holophagaceae</taxon>
        <taxon>Geothrix</taxon>
    </lineage>
</organism>
<dbReference type="PANTHER" id="PTHR30636:SF3">
    <property type="entry name" value="UPF0701 PROTEIN YICC"/>
    <property type="match status" value="1"/>
</dbReference>
<evidence type="ECO:0000256" key="1">
    <source>
        <dbReference type="ARBA" id="ARBA00001968"/>
    </source>
</evidence>
<keyword evidence="2" id="KW-0540">Nuclease</keyword>
<dbReference type="PANTHER" id="PTHR30636">
    <property type="entry name" value="UPF0701 PROTEIN YICC"/>
    <property type="match status" value="1"/>
</dbReference>
<protein>
    <recommendedName>
        <fullName evidence="10">YicC family protein</fullName>
    </recommendedName>
</protein>
<comment type="cofactor">
    <cofactor evidence="1">
        <name>a divalent metal cation</name>
        <dbReference type="ChEBI" id="CHEBI:60240"/>
    </cofactor>
</comment>
<keyword evidence="4" id="KW-0378">Hydrolase</keyword>
<evidence type="ECO:0000313" key="8">
    <source>
        <dbReference type="EMBL" id="GLH68655.1"/>
    </source>
</evidence>
<comment type="caution">
    <text evidence="8">The sequence shown here is derived from an EMBL/GenBank/DDBJ whole genome shotgun (WGS) entry which is preliminary data.</text>
</comment>
<sequence length="291" mass="32407">MRSMTAYAEVVRPLSAGQLRLALRSVNHKSLDLSVRLPPALFPLEASLRAQVREAAQRGKLDLAVEVQDDPSLEPRMNRALLRAVAKGWQEDAEWLNLPPLTAEAFFRLPGAFQAPATDLAERLEAPVREGLVALLETWNEGRAKEAGRLRPFFEAGLSRLAELRGRLQASAEAQAAELPDLYRQRIAQILEEARLAGQVPAERLLAEAGILAERQDVREELTRLSAHLDDFRERLAAGRLEGKAVDIWCQEVLRELNTTGSKCKRLDMTRAVMEAKGALDQIREQAANLE</sequence>
<evidence type="ECO:0000256" key="5">
    <source>
        <dbReference type="ARBA" id="ARBA00035648"/>
    </source>
</evidence>
<evidence type="ECO:0000259" key="6">
    <source>
        <dbReference type="Pfam" id="PF03755"/>
    </source>
</evidence>
<keyword evidence="9" id="KW-1185">Reference proteome</keyword>
<dbReference type="Proteomes" id="UP001165089">
    <property type="component" value="Unassembled WGS sequence"/>
</dbReference>
<dbReference type="RefSeq" id="WP_285722204.1">
    <property type="nucleotide sequence ID" value="NZ_BSDD01000001.1"/>
</dbReference>
<evidence type="ECO:0000313" key="9">
    <source>
        <dbReference type="Proteomes" id="UP001165089"/>
    </source>
</evidence>
<dbReference type="Pfam" id="PF03755">
    <property type="entry name" value="YicC-like_N"/>
    <property type="match status" value="1"/>
</dbReference>